<keyword evidence="4" id="KW-1185">Reference proteome</keyword>
<evidence type="ECO:0000313" key="4">
    <source>
        <dbReference type="Proteomes" id="UP000054107"/>
    </source>
</evidence>
<accession>A0A0B7MS85</accession>
<evidence type="ECO:0000256" key="1">
    <source>
        <dbReference type="SAM" id="MobiDB-lite"/>
    </source>
</evidence>
<dbReference type="Pfam" id="PF14608">
    <property type="entry name" value="zf-CCCH_2"/>
    <property type="match status" value="3"/>
</dbReference>
<keyword evidence="2" id="KW-0472">Membrane</keyword>
<feature type="compositionally biased region" description="Low complexity" evidence="1">
    <location>
        <begin position="414"/>
        <end position="428"/>
    </location>
</feature>
<evidence type="ECO:0000313" key="3">
    <source>
        <dbReference type="EMBL" id="CEP08841.1"/>
    </source>
</evidence>
<feature type="transmembrane region" description="Helical" evidence="2">
    <location>
        <begin position="15"/>
        <end position="35"/>
    </location>
</feature>
<dbReference type="Proteomes" id="UP000054107">
    <property type="component" value="Unassembled WGS sequence"/>
</dbReference>
<gene>
    <name evidence="3" type="primary">PARPA_02230.1 scaffold 3493</name>
</gene>
<keyword evidence="2" id="KW-1133">Transmembrane helix</keyword>
<dbReference type="STRING" id="35722.A0A0B7MS85"/>
<organism evidence="3 4">
    <name type="scientific">Parasitella parasitica</name>
    <dbReference type="NCBI Taxonomy" id="35722"/>
    <lineage>
        <taxon>Eukaryota</taxon>
        <taxon>Fungi</taxon>
        <taxon>Fungi incertae sedis</taxon>
        <taxon>Mucoromycota</taxon>
        <taxon>Mucoromycotina</taxon>
        <taxon>Mucoromycetes</taxon>
        <taxon>Mucorales</taxon>
        <taxon>Mucorineae</taxon>
        <taxon>Mucoraceae</taxon>
        <taxon>Parasitella</taxon>
    </lineage>
</organism>
<feature type="region of interest" description="Disordered" evidence="1">
    <location>
        <begin position="413"/>
        <end position="444"/>
    </location>
</feature>
<feature type="region of interest" description="Disordered" evidence="1">
    <location>
        <begin position="501"/>
        <end position="525"/>
    </location>
</feature>
<evidence type="ECO:0000256" key="2">
    <source>
        <dbReference type="SAM" id="Phobius"/>
    </source>
</evidence>
<dbReference type="AlphaFoldDB" id="A0A0B7MS85"/>
<proteinExistence type="predicted"/>
<reference evidence="3 4" key="1">
    <citation type="submission" date="2014-09" db="EMBL/GenBank/DDBJ databases">
        <authorList>
            <person name="Ellenberger Sabrina"/>
        </authorList>
    </citation>
    <scope>NUCLEOTIDE SEQUENCE [LARGE SCALE GENOMIC DNA]</scope>
    <source>
        <strain evidence="3 4">CBS 412.66</strain>
    </source>
</reference>
<feature type="region of interest" description="Disordered" evidence="1">
    <location>
        <begin position="587"/>
        <end position="609"/>
    </location>
</feature>
<dbReference type="Gene3D" id="4.10.1000.40">
    <property type="match status" value="1"/>
</dbReference>
<feature type="compositionally biased region" description="Low complexity" evidence="1">
    <location>
        <begin position="598"/>
        <end position="609"/>
    </location>
</feature>
<keyword evidence="2" id="KW-0812">Transmembrane</keyword>
<protein>
    <recommendedName>
        <fullName evidence="5">C3H1-type domain-containing protein</fullName>
    </recommendedName>
</protein>
<name>A0A0B7MS85_9FUNG</name>
<dbReference type="OrthoDB" id="438553at2759"/>
<sequence>MTEILEKIVLLSRSATVITIVCGLAGVVFVGYVLFGKKKKAPIHKISTSRDIKQDVPKQDKAVTNDEVHTESKKASVVKVDKHLEASLRDAVKQEPFLAKYEATSAIVLRDAANYRPTSIDADIKREAMTANVEKSRELNSMKAAAVLSTAPSSTSMEPAGELKVSEPALASFSATTASITLEAQNLAAAPKPFLAKFDATTASALLTAREYITSLPKAPKPFLATYEATTASLQFEASQNIKNIVSADSYIQAITESLETMMPKVAESNPILAEYEATAAHCIEAAREFIASLVSSNDYAASLEAYQEEQIANSPQAAEKTLEKEPATSGNLAPCGNFAQLEATTALPSDLTYLDEPKSCKVHNLETKDTITTNLASLEATVAYQLLQQQKQQEEHIESDSDVEVEIDDNVLSSPSAVSSVSSRASSEIGESERLNNDKSLLMDSSKPQLEVSWDQMYASNNSKKPNVADASKADEPFMSTVACIYYPNCTNKKCKFVHPGNANNPKPKRAATTNSAPKKPWTKAERIERQSQTHFPTWKSRCVHWPYCTNNHCKYSHPIKECRMGEQCTFMERCMFLHPSDFMEPVKKRHPPKRAQTLPQTQTLTQV</sequence>
<evidence type="ECO:0008006" key="5">
    <source>
        <dbReference type="Google" id="ProtNLM"/>
    </source>
</evidence>
<dbReference type="EMBL" id="LN720399">
    <property type="protein sequence ID" value="CEP08841.1"/>
    <property type="molecule type" value="Genomic_DNA"/>
</dbReference>